<dbReference type="EMBL" id="BMAO01007771">
    <property type="protein sequence ID" value="GFR18381.1"/>
    <property type="molecule type" value="Genomic_DNA"/>
</dbReference>
<dbReference type="Proteomes" id="UP000887116">
    <property type="component" value="Unassembled WGS sequence"/>
</dbReference>
<dbReference type="AlphaFoldDB" id="A0A8X6JTE9"/>
<organism evidence="1 2">
    <name type="scientific">Trichonephila clavata</name>
    <name type="common">Joro spider</name>
    <name type="synonym">Nephila clavata</name>
    <dbReference type="NCBI Taxonomy" id="2740835"/>
    <lineage>
        <taxon>Eukaryota</taxon>
        <taxon>Metazoa</taxon>
        <taxon>Ecdysozoa</taxon>
        <taxon>Arthropoda</taxon>
        <taxon>Chelicerata</taxon>
        <taxon>Arachnida</taxon>
        <taxon>Araneae</taxon>
        <taxon>Araneomorphae</taxon>
        <taxon>Entelegynae</taxon>
        <taxon>Araneoidea</taxon>
        <taxon>Nephilidae</taxon>
        <taxon>Trichonephila</taxon>
    </lineage>
</organism>
<protein>
    <submittedName>
        <fullName evidence="1">Uncharacterized protein</fullName>
    </submittedName>
</protein>
<evidence type="ECO:0000313" key="2">
    <source>
        <dbReference type="Proteomes" id="UP000887116"/>
    </source>
</evidence>
<keyword evidence="2" id="KW-1185">Reference proteome</keyword>
<comment type="caution">
    <text evidence="1">The sequence shown here is derived from an EMBL/GenBank/DDBJ whole genome shotgun (WGS) entry which is preliminary data.</text>
</comment>
<name>A0A8X6JTE9_TRICU</name>
<evidence type="ECO:0000313" key="1">
    <source>
        <dbReference type="EMBL" id="GFR18381.1"/>
    </source>
</evidence>
<proteinExistence type="predicted"/>
<accession>A0A8X6JTE9</accession>
<gene>
    <name evidence="1" type="ORF">TNCT_637201</name>
</gene>
<reference evidence="1" key="1">
    <citation type="submission" date="2020-07" db="EMBL/GenBank/DDBJ databases">
        <title>Multicomponent nature underlies the extraordinary mechanical properties of spider dragline silk.</title>
        <authorList>
            <person name="Kono N."/>
            <person name="Nakamura H."/>
            <person name="Mori M."/>
            <person name="Yoshida Y."/>
            <person name="Ohtoshi R."/>
            <person name="Malay A.D."/>
            <person name="Moran D.A.P."/>
            <person name="Tomita M."/>
            <person name="Numata K."/>
            <person name="Arakawa K."/>
        </authorList>
    </citation>
    <scope>NUCLEOTIDE SEQUENCE</scope>
</reference>
<sequence>MGISALDISKTPSFLKTEFTPQYTSVKKTSHPFSSVEENAIDKNLMTSKSTWSSNKPHPPSRDHILHFSFAVIRVKGERASFALCYLLLDPAGKSVLESVHRGGIINSFVRILQIFN</sequence>